<dbReference type="Proteomes" id="UP001367508">
    <property type="component" value="Unassembled WGS sequence"/>
</dbReference>
<keyword evidence="2" id="KW-1185">Reference proteome</keyword>
<proteinExistence type="predicted"/>
<evidence type="ECO:0000313" key="2">
    <source>
        <dbReference type="Proteomes" id="UP001367508"/>
    </source>
</evidence>
<comment type="caution">
    <text evidence="1">The sequence shown here is derived from an EMBL/GenBank/DDBJ whole genome shotgun (WGS) entry which is preliminary data.</text>
</comment>
<name>A0AAN9Q7E3_CANGL</name>
<dbReference type="EMBL" id="JAYMYQ010000006">
    <property type="protein sequence ID" value="KAK7324827.1"/>
    <property type="molecule type" value="Genomic_DNA"/>
</dbReference>
<evidence type="ECO:0000313" key="1">
    <source>
        <dbReference type="EMBL" id="KAK7324827.1"/>
    </source>
</evidence>
<accession>A0AAN9Q7E3</accession>
<reference evidence="1 2" key="1">
    <citation type="submission" date="2024-01" db="EMBL/GenBank/DDBJ databases">
        <title>The genomes of 5 underutilized Papilionoideae crops provide insights into root nodulation and disease resistanc.</title>
        <authorList>
            <person name="Jiang F."/>
        </authorList>
    </citation>
    <scope>NUCLEOTIDE SEQUENCE [LARGE SCALE GENOMIC DNA]</scope>
    <source>
        <strain evidence="1">LVBAO_FW01</strain>
        <tissue evidence="1">Leaves</tissue>
    </source>
</reference>
<protein>
    <submittedName>
        <fullName evidence="1">Uncharacterized protein</fullName>
    </submittedName>
</protein>
<gene>
    <name evidence="1" type="ORF">VNO77_28698</name>
</gene>
<organism evidence="1 2">
    <name type="scientific">Canavalia gladiata</name>
    <name type="common">Sword bean</name>
    <name type="synonym">Dolichos gladiatus</name>
    <dbReference type="NCBI Taxonomy" id="3824"/>
    <lineage>
        <taxon>Eukaryota</taxon>
        <taxon>Viridiplantae</taxon>
        <taxon>Streptophyta</taxon>
        <taxon>Embryophyta</taxon>
        <taxon>Tracheophyta</taxon>
        <taxon>Spermatophyta</taxon>
        <taxon>Magnoliopsida</taxon>
        <taxon>eudicotyledons</taxon>
        <taxon>Gunneridae</taxon>
        <taxon>Pentapetalae</taxon>
        <taxon>rosids</taxon>
        <taxon>fabids</taxon>
        <taxon>Fabales</taxon>
        <taxon>Fabaceae</taxon>
        <taxon>Papilionoideae</taxon>
        <taxon>50 kb inversion clade</taxon>
        <taxon>NPAAA clade</taxon>
        <taxon>indigoferoid/millettioid clade</taxon>
        <taxon>Phaseoleae</taxon>
        <taxon>Canavalia</taxon>
    </lineage>
</organism>
<dbReference type="AlphaFoldDB" id="A0AAN9Q7E3"/>
<sequence length="109" mass="12374">MLPFTGLFEPVILIPAESLTFLVLVFTAQSASLDKIQVRHARLVATARFTLTKIEVAIRVFLAIDYCGAQWLKRNEDLSSKSWHIIHDPKEKSANQCPLFSFFILLRAV</sequence>